<dbReference type="HOGENOM" id="CLU_1903193_0_0_3"/>
<protein>
    <submittedName>
        <fullName evidence="1">Uncharacterized protein</fullName>
    </submittedName>
</protein>
<accession>B1X0G8</accession>
<sequence>MRVTLMSHSVLTNILEQLDSLSLDEKQILSKHLASLNDENQALSYLSKLKMIESKKTDILKISKNYGASNFRYCIEDNEVIFIVDLAKNRSLLDLGGLLESLRELLSFDVVVFTEKMIKEPYRELIINNAVNL</sequence>
<keyword evidence="2" id="KW-1185">Reference proteome</keyword>
<name>B1X0G8_CROS5</name>
<dbReference type="AlphaFoldDB" id="B1X0G8"/>
<dbReference type="eggNOG" id="ENOG50347IF">
    <property type="taxonomic scope" value="Bacteria"/>
</dbReference>
<dbReference type="STRING" id="43989.cce_1907"/>
<reference evidence="1 2" key="1">
    <citation type="journal article" date="2008" name="Proc. Natl. Acad. Sci. U.S.A.">
        <title>The genome of Cyanothece 51142, a unicellular diazotrophic cyanobacterium important in the marine nitrogen cycle.</title>
        <authorList>
            <person name="Welsh E.A."/>
            <person name="Liberton M."/>
            <person name="Stoeckel J."/>
            <person name="Loh T."/>
            <person name="Elvitigala T."/>
            <person name="Wang C."/>
            <person name="Wollam A."/>
            <person name="Fulton R.S."/>
            <person name="Clifton S.W."/>
            <person name="Jacobs J.M."/>
            <person name="Aurora R."/>
            <person name="Ghosh B.K."/>
            <person name="Sherman L.A."/>
            <person name="Smith R.D."/>
            <person name="Wilson R.K."/>
            <person name="Pakrasi H.B."/>
        </authorList>
    </citation>
    <scope>NUCLEOTIDE SEQUENCE [LARGE SCALE GENOMIC DNA]</scope>
    <source>
        <strain evidence="2">ATCC 51142 / BH68</strain>
    </source>
</reference>
<organism evidence="1 2">
    <name type="scientific">Crocosphaera subtropica (strain ATCC 51142 / BH68)</name>
    <name type="common">Cyanothece sp. (strain ATCC 51142)</name>
    <dbReference type="NCBI Taxonomy" id="43989"/>
    <lineage>
        <taxon>Bacteria</taxon>
        <taxon>Bacillati</taxon>
        <taxon>Cyanobacteriota</taxon>
        <taxon>Cyanophyceae</taxon>
        <taxon>Oscillatoriophycideae</taxon>
        <taxon>Chroococcales</taxon>
        <taxon>Aphanothecaceae</taxon>
        <taxon>Crocosphaera</taxon>
        <taxon>Crocosphaera subtropica</taxon>
    </lineage>
</organism>
<dbReference type="Proteomes" id="UP000001203">
    <property type="component" value="Chromosome circular"/>
</dbReference>
<dbReference type="EMBL" id="CP000806">
    <property type="protein sequence ID" value="ACB51257.1"/>
    <property type="molecule type" value="Genomic_DNA"/>
</dbReference>
<evidence type="ECO:0000313" key="2">
    <source>
        <dbReference type="Proteomes" id="UP000001203"/>
    </source>
</evidence>
<dbReference type="KEGG" id="cyt:cce_1907"/>
<evidence type="ECO:0000313" key="1">
    <source>
        <dbReference type="EMBL" id="ACB51257.1"/>
    </source>
</evidence>
<gene>
    <name evidence="1" type="ordered locus">cce_1907</name>
</gene>
<proteinExistence type="predicted"/>